<dbReference type="AlphaFoldDB" id="A0A1I3R110"/>
<dbReference type="Pfam" id="PF13432">
    <property type="entry name" value="TPR_16"/>
    <property type="match status" value="6"/>
</dbReference>
<dbReference type="Proteomes" id="UP000199518">
    <property type="component" value="Unassembled WGS sequence"/>
</dbReference>
<feature type="repeat" description="TPR" evidence="1">
    <location>
        <begin position="240"/>
        <end position="273"/>
    </location>
</feature>
<dbReference type="EMBL" id="FOQD01000019">
    <property type="protein sequence ID" value="SFJ39399.1"/>
    <property type="molecule type" value="Genomic_DNA"/>
</dbReference>
<keyword evidence="1" id="KW-0802">TPR repeat</keyword>
<dbReference type="STRING" id="1576369.SAMN05421753_119108"/>
<gene>
    <name evidence="2" type="ORF">SAMN05421753_119108</name>
</gene>
<dbReference type="Gene3D" id="1.25.40.10">
    <property type="entry name" value="Tetratricopeptide repeat domain"/>
    <property type="match status" value="8"/>
</dbReference>
<dbReference type="InterPro" id="IPR019734">
    <property type="entry name" value="TPR_rpt"/>
</dbReference>
<organism evidence="2 3">
    <name type="scientific">Planctomicrobium piriforme</name>
    <dbReference type="NCBI Taxonomy" id="1576369"/>
    <lineage>
        <taxon>Bacteria</taxon>
        <taxon>Pseudomonadati</taxon>
        <taxon>Planctomycetota</taxon>
        <taxon>Planctomycetia</taxon>
        <taxon>Planctomycetales</taxon>
        <taxon>Planctomycetaceae</taxon>
        <taxon>Planctomicrobium</taxon>
    </lineage>
</organism>
<evidence type="ECO:0000256" key="1">
    <source>
        <dbReference type="PROSITE-ProRule" id="PRU00339"/>
    </source>
</evidence>
<proteinExistence type="predicted"/>
<evidence type="ECO:0000313" key="3">
    <source>
        <dbReference type="Proteomes" id="UP000199518"/>
    </source>
</evidence>
<feature type="repeat" description="TPR" evidence="1">
    <location>
        <begin position="348"/>
        <end position="381"/>
    </location>
</feature>
<feature type="repeat" description="TPR" evidence="1">
    <location>
        <begin position="167"/>
        <end position="200"/>
    </location>
</feature>
<reference evidence="3" key="1">
    <citation type="submission" date="2016-10" db="EMBL/GenBank/DDBJ databases">
        <authorList>
            <person name="Varghese N."/>
            <person name="Submissions S."/>
        </authorList>
    </citation>
    <scope>NUCLEOTIDE SEQUENCE [LARGE SCALE GENOMIC DNA]</scope>
    <source>
        <strain evidence="3">DSM 26348</strain>
    </source>
</reference>
<evidence type="ECO:0000313" key="2">
    <source>
        <dbReference type="EMBL" id="SFJ39399.1"/>
    </source>
</evidence>
<dbReference type="SUPFAM" id="SSF48452">
    <property type="entry name" value="TPR-like"/>
    <property type="match status" value="6"/>
</dbReference>
<dbReference type="OrthoDB" id="9757961at2"/>
<dbReference type="PANTHER" id="PTHR12558:SF13">
    <property type="entry name" value="CELL DIVISION CYCLE PROTEIN 27 HOMOLOG"/>
    <property type="match status" value="1"/>
</dbReference>
<dbReference type="InterPro" id="IPR011990">
    <property type="entry name" value="TPR-like_helical_dom_sf"/>
</dbReference>
<accession>A0A1I3R110</accession>
<protein>
    <submittedName>
        <fullName evidence="2">Tetratricopeptide repeat-containing protein</fullName>
    </submittedName>
</protein>
<dbReference type="PROSITE" id="PS50005">
    <property type="entry name" value="TPR"/>
    <property type="match status" value="3"/>
</dbReference>
<keyword evidence="3" id="KW-1185">Reference proteome</keyword>
<dbReference type="PANTHER" id="PTHR12558">
    <property type="entry name" value="CELL DIVISION CYCLE 16,23,27"/>
    <property type="match status" value="1"/>
</dbReference>
<sequence>MPTIPLFARREGLVNCLTPNVRPRPDARPPMLEWFKRFCACLLLFGVFVNTAAADPVTDYNVAVEFYKQQRWQPAADACQEFIQKYPTHERAATARLYWAQSLLHLKKYREARDQFEQFLKATPDHPDRPLAMYRVGESSYFLGDDAAVETQFEQFLKLYPNHELAEWALLYLGEAQFRLKHYDAAAKTFERSLAAYPQGRLVDDVEFDLAGVYDALGKKEQASALLQKIAGRTASTRSAEAMFQMGARAFDEQKYDQAASTFTQLATLHPQHRLTANAQLNAGYALYYLGRYADAIKAFGKAAADPQLAPTAAYWTGLSQKSLREYAAAAKTLADSLQSQPDQSLADKVTFHLADAEFRQGNYDKAIELFQKVSANWPKSDLGDDSLHSACEAALQAGQLPKAVELHEQFVKAFPDSGLRVVEDLLYARVLIAQGEKNSTPDAARKDYDQAAAILQGIIDQSSVDRTRNFARFQLARVYERREDNQKVIEILRPLLDSPQAADSPDYLDARLLSANAHLRLKDNSAAAEDYRQYLAKAATPADKVVGLAGLARALTATKDWKQLQTVLPELRSADAADAQFSRAAMAAGDAAFDQKDWPASQEFFRLVIARGESGAFYLPALSGLAHAQYEQQQFTASAAGFATLAAAAKSDPLLNSHAAYMHAMTLQQAGESKDALLAYQSAADKLTQRQKMTPLAGTDVEVGMNAYRCEKGAARLARELGDRTLADKLYDAAYAELKLQPKENQKELDLLINEWANLAYTAEDYPRADELYARLVADTPESPLANEALLILGESARFGGQPDKAIQLFQKLADNPKADPFIRQRALVHLLDLAAETGRWNDALTIAERLKKEFPDGPHASYAMYRQGEALLQLKQYAKSAEVLHELISKPPASQDSVPVWWPETWLLLAEDQYWLKDYSRLEQVVADLKQKQPSPSVLYRADALLGRSLENRARFIDAREAYIRVIDSEAGRGTETAAEAQFRIAESYLKENNLPVALREYYKVYAGYDAPKLEAAALFQAASCDVSMKHFTEAMGTYRKLIEEFPNSEFTDQAKSRLKELEVIAPKG</sequence>
<dbReference type="SMART" id="SM00028">
    <property type="entry name" value="TPR"/>
    <property type="match status" value="11"/>
</dbReference>
<name>A0A1I3R110_9PLAN</name>
<dbReference type="Pfam" id="PF13174">
    <property type="entry name" value="TPR_6"/>
    <property type="match status" value="3"/>
</dbReference>